<evidence type="ECO:0000256" key="1">
    <source>
        <dbReference type="SAM" id="MobiDB-lite"/>
    </source>
</evidence>
<feature type="domain" description="DUF5667" evidence="3">
    <location>
        <begin position="148"/>
        <end position="219"/>
    </location>
</feature>
<dbReference type="InterPro" id="IPR043725">
    <property type="entry name" value="DUF5667"/>
</dbReference>
<keyword evidence="2" id="KW-0472">Membrane</keyword>
<name>A0A8J3QMM2_9ACTN</name>
<organism evidence="4 5">
    <name type="scientific">Rugosimonospora africana</name>
    <dbReference type="NCBI Taxonomy" id="556532"/>
    <lineage>
        <taxon>Bacteria</taxon>
        <taxon>Bacillati</taxon>
        <taxon>Actinomycetota</taxon>
        <taxon>Actinomycetes</taxon>
        <taxon>Micromonosporales</taxon>
        <taxon>Micromonosporaceae</taxon>
        <taxon>Rugosimonospora</taxon>
    </lineage>
</organism>
<evidence type="ECO:0000259" key="3">
    <source>
        <dbReference type="Pfam" id="PF18915"/>
    </source>
</evidence>
<dbReference type="Proteomes" id="UP000642748">
    <property type="component" value="Unassembled WGS sequence"/>
</dbReference>
<comment type="caution">
    <text evidence="4">The sequence shown here is derived from an EMBL/GenBank/DDBJ whole genome shotgun (WGS) entry which is preliminary data.</text>
</comment>
<feature type="transmembrane region" description="Helical" evidence="2">
    <location>
        <begin position="125"/>
        <end position="144"/>
    </location>
</feature>
<keyword evidence="2" id="KW-1133">Transmembrane helix</keyword>
<sequence>MAAAFFNRRRAERFAQLLDQADGRSRRHSRSPLDEELADYVALGRMVSGRELTTQNRPDPDFRSSLRAMLVATAEREGIGVTAGKDQRRTVMGPVYLSAVAQTGAPSASRPGNRRPVVGSRRTRGAIIIGIAAGTLALSGMSMASGDAMPGDPLYGVKRSTESAQLALTGSDVDRGQAYLGFARNRILEASTLRDPGRVEATLGDMDNETTQGIRLLTGVALNQHDSTALNLIDDFVTTQRPLVTQLTGDLSGPARARAQQSVNLLDQVGRRVAGLRGSLLCGSAGTASDALGPKPPACPGASRAGQTSPGH</sequence>
<evidence type="ECO:0000256" key="2">
    <source>
        <dbReference type="SAM" id="Phobius"/>
    </source>
</evidence>
<evidence type="ECO:0000313" key="5">
    <source>
        <dbReference type="Proteomes" id="UP000642748"/>
    </source>
</evidence>
<feature type="region of interest" description="Disordered" evidence="1">
    <location>
        <begin position="289"/>
        <end position="312"/>
    </location>
</feature>
<dbReference type="EMBL" id="BONZ01000006">
    <property type="protein sequence ID" value="GIH12308.1"/>
    <property type="molecule type" value="Genomic_DNA"/>
</dbReference>
<dbReference type="RefSeq" id="WP_203916019.1">
    <property type="nucleotide sequence ID" value="NZ_BONZ01000006.1"/>
</dbReference>
<keyword evidence="2" id="KW-0812">Transmembrane</keyword>
<accession>A0A8J3QMM2</accession>
<protein>
    <recommendedName>
        <fullName evidence="3">DUF5667 domain-containing protein</fullName>
    </recommendedName>
</protein>
<evidence type="ECO:0000313" key="4">
    <source>
        <dbReference type="EMBL" id="GIH12308.1"/>
    </source>
</evidence>
<dbReference type="Pfam" id="PF18915">
    <property type="entry name" value="DUF5667"/>
    <property type="match status" value="1"/>
</dbReference>
<gene>
    <name evidence="4" type="ORF">Raf01_04800</name>
</gene>
<proteinExistence type="predicted"/>
<keyword evidence="5" id="KW-1185">Reference proteome</keyword>
<reference evidence="4" key="1">
    <citation type="submission" date="2021-01" db="EMBL/GenBank/DDBJ databases">
        <title>Whole genome shotgun sequence of Rugosimonospora africana NBRC 104875.</title>
        <authorList>
            <person name="Komaki H."/>
            <person name="Tamura T."/>
        </authorList>
    </citation>
    <scope>NUCLEOTIDE SEQUENCE</scope>
    <source>
        <strain evidence="4">NBRC 104875</strain>
    </source>
</reference>
<dbReference type="AlphaFoldDB" id="A0A8J3QMM2"/>